<dbReference type="Proteomes" id="UP000295680">
    <property type="component" value="Unassembled WGS sequence"/>
</dbReference>
<dbReference type="SUPFAM" id="SSF54637">
    <property type="entry name" value="Thioesterase/thiol ester dehydrase-isomerase"/>
    <property type="match status" value="1"/>
</dbReference>
<keyword evidence="2" id="KW-1185">Reference proteome</keyword>
<dbReference type="CDD" id="cd00586">
    <property type="entry name" value="4HBT"/>
    <property type="match status" value="1"/>
</dbReference>
<dbReference type="EMBL" id="SLWS01000004">
    <property type="protein sequence ID" value="TCO59656.1"/>
    <property type="molecule type" value="Genomic_DNA"/>
</dbReference>
<dbReference type="OrthoDB" id="513711at2"/>
<sequence>MEYAYRHRVTFDETNLVGNVYFAHYLHWQGHCREHFLADHAPGALAALNSGELALVTVSCTMNFYAECFAADVIEVAMRLGSHAGNRITMDFDFAKGGTTIATGSQTVACMRRRGGRMEPVQPPADLCAALASYTR</sequence>
<evidence type="ECO:0000313" key="2">
    <source>
        <dbReference type="Proteomes" id="UP000295680"/>
    </source>
</evidence>
<proteinExistence type="predicted"/>
<gene>
    <name evidence="1" type="ORF">EV192_104499</name>
</gene>
<dbReference type="Pfam" id="PF13279">
    <property type="entry name" value="4HBT_2"/>
    <property type="match status" value="1"/>
</dbReference>
<dbReference type="RefSeq" id="WP_132117722.1">
    <property type="nucleotide sequence ID" value="NZ_SLWS01000004.1"/>
</dbReference>
<dbReference type="InterPro" id="IPR029069">
    <property type="entry name" value="HotDog_dom_sf"/>
</dbReference>
<name>A0A4R2JR19_9PSEU</name>
<comment type="caution">
    <text evidence="1">The sequence shown here is derived from an EMBL/GenBank/DDBJ whole genome shotgun (WGS) entry which is preliminary data.</text>
</comment>
<accession>A0A4R2JR19</accession>
<dbReference type="Gene3D" id="3.10.129.10">
    <property type="entry name" value="Hotdog Thioesterase"/>
    <property type="match status" value="1"/>
</dbReference>
<protein>
    <submittedName>
        <fullName evidence="1">Enediyne biosynthesis thioesterase</fullName>
    </submittedName>
</protein>
<evidence type="ECO:0000313" key="1">
    <source>
        <dbReference type="EMBL" id="TCO59656.1"/>
    </source>
</evidence>
<organism evidence="1 2">
    <name type="scientific">Actinocrispum wychmicini</name>
    <dbReference type="NCBI Taxonomy" id="1213861"/>
    <lineage>
        <taxon>Bacteria</taxon>
        <taxon>Bacillati</taxon>
        <taxon>Actinomycetota</taxon>
        <taxon>Actinomycetes</taxon>
        <taxon>Pseudonocardiales</taxon>
        <taxon>Pseudonocardiaceae</taxon>
        <taxon>Actinocrispum</taxon>
    </lineage>
</organism>
<reference evidence="1 2" key="1">
    <citation type="submission" date="2019-03" db="EMBL/GenBank/DDBJ databases">
        <title>Genomic Encyclopedia of Type Strains, Phase IV (KMG-IV): sequencing the most valuable type-strain genomes for metagenomic binning, comparative biology and taxonomic classification.</title>
        <authorList>
            <person name="Goeker M."/>
        </authorList>
    </citation>
    <scope>NUCLEOTIDE SEQUENCE [LARGE SCALE GENOMIC DNA]</scope>
    <source>
        <strain evidence="1 2">DSM 45934</strain>
    </source>
</reference>
<dbReference type="AlphaFoldDB" id="A0A4R2JR19"/>